<dbReference type="HOGENOM" id="CLU_012817_15_1_4"/>
<organism evidence="3 4">
    <name type="scientific">Methylotenera mobilis (strain JLW8 / ATCC BAA-1282 / DSM 17540)</name>
    <dbReference type="NCBI Taxonomy" id="583345"/>
    <lineage>
        <taxon>Bacteria</taxon>
        <taxon>Pseudomonadati</taxon>
        <taxon>Pseudomonadota</taxon>
        <taxon>Betaproteobacteria</taxon>
        <taxon>Nitrosomonadales</taxon>
        <taxon>Methylophilaceae</taxon>
        <taxon>Methylotenera</taxon>
    </lineage>
</organism>
<reference evidence="4" key="1">
    <citation type="submission" date="2009-07" db="EMBL/GenBank/DDBJ databases">
        <title>Complete sequence of Methylotenera mobilis JLW8.</title>
        <authorList>
            <consortium name="US DOE Joint Genome Institute"/>
            <person name="Lucas S."/>
            <person name="Copeland A."/>
            <person name="Lapidus A."/>
            <person name="Glavina del Rio T."/>
            <person name="Tice H."/>
            <person name="Bruce D."/>
            <person name="Goodwin L."/>
            <person name="Pitluck S."/>
            <person name="LaButti K.M."/>
            <person name="Clum A."/>
            <person name="Larimer F."/>
            <person name="Land M."/>
            <person name="Hauser L."/>
            <person name="Kyrpides N."/>
            <person name="Mikhailova N."/>
            <person name="Kayluzhnaya M."/>
            <person name="Chistoserdova L."/>
        </authorList>
    </citation>
    <scope>NUCLEOTIDE SEQUENCE [LARGE SCALE GENOMIC DNA]</scope>
    <source>
        <strain evidence="4">JLW8 / ATCC BAA-1282 / DSM 17540</strain>
    </source>
</reference>
<dbReference type="PANTHER" id="PTHR30203">
    <property type="entry name" value="OUTER MEMBRANE CATION EFFLUX PROTEIN"/>
    <property type="match status" value="1"/>
</dbReference>
<dbReference type="OrthoDB" id="9769048at2"/>
<comment type="similarity">
    <text evidence="1">Belongs to the outer membrane factor (OMF) (TC 1.B.17) family.</text>
</comment>
<dbReference type="InterPro" id="IPR010131">
    <property type="entry name" value="MdtP/NodT-like"/>
</dbReference>
<reference evidence="3 4" key="2">
    <citation type="journal article" date="2011" name="J. Bacteriol.">
        <title>Genomes of three methylotrophs from a single niche uncover genetic and metabolic divergence of Methylophilaceae.</title>
        <authorList>
            <person name="Lapidus A."/>
            <person name="Clum A."/>
            <person name="Labutti K."/>
            <person name="Kaluzhnaya M.G."/>
            <person name="Lim S."/>
            <person name="Beck D.A."/>
            <person name="Glavina Del Rio T."/>
            <person name="Nolan M."/>
            <person name="Mavromatis K."/>
            <person name="Huntemann M."/>
            <person name="Lucas S."/>
            <person name="Lidstrom M.E."/>
            <person name="Ivanova N."/>
            <person name="Chistoserdova L."/>
        </authorList>
    </citation>
    <scope>NUCLEOTIDE SEQUENCE [LARGE SCALE GENOMIC DNA]</scope>
    <source>
        <strain evidence="4">JLW8 / ATCC BAA-1282 / DSM 17540</strain>
    </source>
</reference>
<dbReference type="AlphaFoldDB" id="C6WWU1"/>
<dbReference type="eggNOG" id="COG1538">
    <property type="taxonomic scope" value="Bacteria"/>
</dbReference>
<dbReference type="Proteomes" id="UP000002742">
    <property type="component" value="Chromosome"/>
</dbReference>
<accession>C6WWU1</accession>
<evidence type="ECO:0000256" key="1">
    <source>
        <dbReference type="ARBA" id="ARBA00007613"/>
    </source>
</evidence>
<protein>
    <submittedName>
        <fullName evidence="3">Outer membrane efflux protein</fullName>
    </submittedName>
</protein>
<evidence type="ECO:0000313" key="3">
    <source>
        <dbReference type="EMBL" id="ACT48390.1"/>
    </source>
</evidence>
<dbReference type="Pfam" id="PF02321">
    <property type="entry name" value="OEP"/>
    <property type="match status" value="1"/>
</dbReference>
<dbReference type="InterPro" id="IPR003423">
    <property type="entry name" value="OMP_efflux"/>
</dbReference>
<sequence>MNAPRLAYTPRVICMWFSIMVVLALSLKVASAKAEEALTLAETIQLATQNQPLLQSLDDAAASSRQAAIAEGQLPDPKVKFGVINLPVTTGDALRYNRDDQTMVNVGISQDIIPRKKREVASNRMLAEADQFHTEQIATARTIERDVALAWLDVYEAQRKSELYQRIVDDMTAERKVLAASVSSGSAKSSDVLRMDTQTSMTNEKRIFAQRDERKARAALARWIGKSASRPISSELPVMTNSLNQDATQSALEQHPLVRNAHQTEKVAQYDVDSAQANLERNWGWEVGYGKRFNDRSDMLSFQVSIDLQLDRTNRQDRRTAEKLVLVEKARKLTEDKRRELSSELESAMADAEAAEARESEHIIKLIPNAEAKLRIAQAAYQSGKQPLSDVWDARRDVLDIELDHWTILTDKQRAAVKIGYLLNDSRLFKKIEKE</sequence>
<keyword evidence="2" id="KW-0175">Coiled coil</keyword>
<gene>
    <name evidence="3" type="ordered locus">Mmol_1486</name>
</gene>
<keyword evidence="4" id="KW-1185">Reference proteome</keyword>
<dbReference type="EMBL" id="CP001672">
    <property type="protein sequence ID" value="ACT48390.1"/>
    <property type="molecule type" value="Genomic_DNA"/>
</dbReference>
<proteinExistence type="inferred from homology"/>
<dbReference type="SUPFAM" id="SSF56954">
    <property type="entry name" value="Outer membrane efflux proteins (OEP)"/>
    <property type="match status" value="1"/>
</dbReference>
<dbReference type="Gene3D" id="1.20.1600.10">
    <property type="entry name" value="Outer membrane efflux proteins (OEP)"/>
    <property type="match status" value="1"/>
</dbReference>
<dbReference type="KEGG" id="mmb:Mmol_1486"/>
<feature type="coiled-coil region" evidence="2">
    <location>
        <begin position="331"/>
        <end position="358"/>
    </location>
</feature>
<name>C6WWU1_METML</name>
<dbReference type="STRING" id="583345.Mmol_1486"/>
<dbReference type="GO" id="GO:0015562">
    <property type="term" value="F:efflux transmembrane transporter activity"/>
    <property type="evidence" value="ECO:0007669"/>
    <property type="project" value="InterPro"/>
</dbReference>
<evidence type="ECO:0000313" key="4">
    <source>
        <dbReference type="Proteomes" id="UP000002742"/>
    </source>
</evidence>
<evidence type="ECO:0000256" key="2">
    <source>
        <dbReference type="SAM" id="Coils"/>
    </source>
</evidence>